<feature type="domain" description="Sema" evidence="4">
    <location>
        <begin position="31"/>
        <end position="508"/>
    </location>
</feature>
<accession>A0A9Q1BMY8</accession>
<dbReference type="GO" id="GO:0030215">
    <property type="term" value="F:semaphorin receptor binding"/>
    <property type="evidence" value="ECO:0007669"/>
    <property type="project" value="InterPro"/>
</dbReference>
<reference evidence="5" key="1">
    <citation type="submission" date="2021-10" db="EMBL/GenBank/DDBJ databases">
        <title>Tropical sea cucumber genome reveals ecological adaptation and Cuvierian tubules defense mechanism.</title>
        <authorList>
            <person name="Chen T."/>
        </authorList>
    </citation>
    <scope>NUCLEOTIDE SEQUENCE</scope>
    <source>
        <strain evidence="5">Nanhai2018</strain>
        <tissue evidence="5">Muscle</tissue>
    </source>
</reference>
<comment type="caution">
    <text evidence="1">Lacks conserved residue(s) required for the propagation of feature annotation.</text>
</comment>
<feature type="compositionally biased region" description="Low complexity" evidence="2">
    <location>
        <begin position="594"/>
        <end position="610"/>
    </location>
</feature>
<evidence type="ECO:0000256" key="2">
    <source>
        <dbReference type="SAM" id="MobiDB-lite"/>
    </source>
</evidence>
<keyword evidence="3" id="KW-0812">Transmembrane</keyword>
<evidence type="ECO:0000256" key="3">
    <source>
        <dbReference type="SAM" id="Phobius"/>
    </source>
</evidence>
<evidence type="ECO:0000313" key="5">
    <source>
        <dbReference type="EMBL" id="KAJ8029543.1"/>
    </source>
</evidence>
<keyword evidence="6" id="KW-1185">Reference proteome</keyword>
<name>A0A9Q1BMY8_HOLLE</name>
<feature type="compositionally biased region" description="Basic and acidic residues" evidence="2">
    <location>
        <begin position="727"/>
        <end position="748"/>
    </location>
</feature>
<dbReference type="Proteomes" id="UP001152320">
    <property type="component" value="Chromosome 14"/>
</dbReference>
<feature type="region of interest" description="Disordered" evidence="2">
    <location>
        <begin position="594"/>
        <end position="674"/>
    </location>
</feature>
<dbReference type="SUPFAM" id="SSF101912">
    <property type="entry name" value="Sema domain"/>
    <property type="match status" value="1"/>
</dbReference>
<evidence type="ECO:0000313" key="6">
    <source>
        <dbReference type="Proteomes" id="UP001152320"/>
    </source>
</evidence>
<feature type="compositionally biased region" description="Polar residues" evidence="2">
    <location>
        <begin position="611"/>
        <end position="625"/>
    </location>
</feature>
<gene>
    <name evidence="5" type="ORF">HOLleu_28967</name>
</gene>
<sequence length="748" mass="84503">MALLPRCTRLLDCCTLLFLLLFINIAFALVTFEMRFQDQVEKLTSDEYYHEGLRQFSSESIGVMTYLPERNSLLLGARNCFFDIDLTFPFAEESAISRVNWTVTEQTFNLCSLKGEEEWECQNFIQVIEFDSKNEKLVVCGTRAQDPRCRVYDNYPQLEDADEMDGKRKCPFDPTQQSTALFADGALYTATVGDSAGRDSVIYRSSVGQSGVVELESKEIDATWFNSPIFIESFEVEDWVLVFFREVAGEHTSSGDAIYARVAKVCKSDLGGLYILEEKWTTYQKARLNCSFPGAYPFYFNYLQDVWMVGEGENRMFYGVFSTGEHEIPGSAVCVFHMRDLRRIFEEGEFKEQKNGISYAVHKDMEPVPRPGNCSIDSKLLSDDSLRFIVEHPLMDQAVPSHGDPYPIFDLTRADYRLSQIAVYKQKAKEPDPYDIIFVGTENGIVLKLVLVPDGDKVKSNLLEKIYITPRDCQERIKEMEIVRTMVGSVQKDMLMVVTNSTVVELPLHRCENYTQSCSCVQDPFCVWNNISEECYEFHDNDFDYQDVRNIQDCEVTEIPEPTPTAAECLCEPPTSPSFKPVTEPHETTLLMTTSYSPSSLPSESTSTNPVQSNTTTTFKLTSVGTGVDKKEQSTKGPATGNNKEGNGIPDINSGTDDSDSNLIGPESKANTGLKPSTEQLMLVFLIVGWAAFLFCLPVILFLLMSNRRKGNYVPTATEESNLGSTPDKHDLSRSEQEDKCIKRRDMF</sequence>
<protein>
    <submittedName>
        <fullName evidence="5">Semaphorin-1A</fullName>
    </submittedName>
</protein>
<dbReference type="GO" id="GO:0030335">
    <property type="term" value="P:positive regulation of cell migration"/>
    <property type="evidence" value="ECO:0007669"/>
    <property type="project" value="TreeGrafter"/>
</dbReference>
<dbReference type="GO" id="GO:0045499">
    <property type="term" value="F:chemorepellent activity"/>
    <property type="evidence" value="ECO:0007669"/>
    <property type="project" value="TreeGrafter"/>
</dbReference>
<feature type="transmembrane region" description="Helical" evidence="3">
    <location>
        <begin position="681"/>
        <end position="704"/>
    </location>
</feature>
<proteinExistence type="predicted"/>
<dbReference type="Pfam" id="PF01403">
    <property type="entry name" value="Sema"/>
    <property type="match status" value="1"/>
</dbReference>
<dbReference type="AlphaFoldDB" id="A0A9Q1BMY8"/>
<dbReference type="PROSITE" id="PS51004">
    <property type="entry name" value="SEMA"/>
    <property type="match status" value="1"/>
</dbReference>
<dbReference type="OrthoDB" id="9988752at2759"/>
<dbReference type="InterPro" id="IPR015943">
    <property type="entry name" value="WD40/YVTN_repeat-like_dom_sf"/>
</dbReference>
<dbReference type="EMBL" id="JAIZAY010000014">
    <property type="protein sequence ID" value="KAJ8029543.1"/>
    <property type="molecule type" value="Genomic_DNA"/>
</dbReference>
<evidence type="ECO:0000256" key="1">
    <source>
        <dbReference type="PROSITE-ProRule" id="PRU00352"/>
    </source>
</evidence>
<feature type="region of interest" description="Disordered" evidence="2">
    <location>
        <begin position="715"/>
        <end position="748"/>
    </location>
</feature>
<dbReference type="InterPro" id="IPR036352">
    <property type="entry name" value="Semap_dom_sf"/>
</dbReference>
<dbReference type="GO" id="GO:0005886">
    <property type="term" value="C:plasma membrane"/>
    <property type="evidence" value="ECO:0007669"/>
    <property type="project" value="TreeGrafter"/>
</dbReference>
<keyword evidence="3" id="KW-0472">Membrane</keyword>
<dbReference type="InterPro" id="IPR027231">
    <property type="entry name" value="Semaphorin"/>
</dbReference>
<dbReference type="GO" id="GO:0071526">
    <property type="term" value="P:semaphorin-plexin signaling pathway"/>
    <property type="evidence" value="ECO:0007669"/>
    <property type="project" value="TreeGrafter"/>
</dbReference>
<feature type="compositionally biased region" description="Polar residues" evidence="2">
    <location>
        <begin position="635"/>
        <end position="645"/>
    </location>
</feature>
<evidence type="ECO:0000259" key="4">
    <source>
        <dbReference type="PROSITE" id="PS51004"/>
    </source>
</evidence>
<comment type="caution">
    <text evidence="5">The sequence shown here is derived from an EMBL/GenBank/DDBJ whole genome shotgun (WGS) entry which is preliminary data.</text>
</comment>
<dbReference type="GO" id="GO:0007411">
    <property type="term" value="P:axon guidance"/>
    <property type="evidence" value="ECO:0007669"/>
    <property type="project" value="TreeGrafter"/>
</dbReference>
<dbReference type="PANTHER" id="PTHR11036">
    <property type="entry name" value="SEMAPHORIN"/>
    <property type="match status" value="1"/>
</dbReference>
<dbReference type="InterPro" id="IPR001627">
    <property type="entry name" value="Semap_dom"/>
</dbReference>
<dbReference type="SMART" id="SM00630">
    <property type="entry name" value="Sema"/>
    <property type="match status" value="1"/>
</dbReference>
<dbReference type="PANTHER" id="PTHR11036:SF127">
    <property type="entry name" value="SEMAPHORIN-1A"/>
    <property type="match status" value="1"/>
</dbReference>
<organism evidence="5 6">
    <name type="scientific">Holothuria leucospilota</name>
    <name type="common">Black long sea cucumber</name>
    <name type="synonym">Mertensiothuria leucospilota</name>
    <dbReference type="NCBI Taxonomy" id="206669"/>
    <lineage>
        <taxon>Eukaryota</taxon>
        <taxon>Metazoa</taxon>
        <taxon>Echinodermata</taxon>
        <taxon>Eleutherozoa</taxon>
        <taxon>Echinozoa</taxon>
        <taxon>Holothuroidea</taxon>
        <taxon>Aspidochirotacea</taxon>
        <taxon>Aspidochirotida</taxon>
        <taxon>Holothuriidae</taxon>
        <taxon>Holothuria</taxon>
    </lineage>
</organism>
<keyword evidence="3" id="KW-1133">Transmembrane helix</keyword>
<dbReference type="Gene3D" id="2.130.10.10">
    <property type="entry name" value="YVTN repeat-like/Quinoprotein amine dehydrogenase"/>
    <property type="match status" value="1"/>
</dbReference>